<dbReference type="GO" id="GO:0008360">
    <property type="term" value="P:regulation of cell shape"/>
    <property type="evidence" value="ECO:0007669"/>
    <property type="project" value="UniProtKB-KW"/>
</dbReference>
<dbReference type="GO" id="GO:0071555">
    <property type="term" value="P:cell wall organization"/>
    <property type="evidence" value="ECO:0007669"/>
    <property type="project" value="UniProtKB-KW"/>
</dbReference>
<dbReference type="UniPathway" id="UPA00219"/>
<dbReference type="Pfam" id="PF08245">
    <property type="entry name" value="Mur_ligase_M"/>
    <property type="match status" value="1"/>
</dbReference>
<comment type="function">
    <text evidence="12">Cell wall formation. Catalyzes epimerization of the terminal L-glutamate in UDP-N-acetyl-alpha-D-muramoyl-L-alanyl-L-glutamate.</text>
</comment>
<dbReference type="InterPro" id="IPR005762">
    <property type="entry name" value="MurD"/>
</dbReference>
<keyword evidence="4 16" id="KW-0436">Ligase</keyword>
<dbReference type="Pfam" id="PF26298">
    <property type="entry name" value="MurL_epimerase_C"/>
    <property type="match status" value="1"/>
</dbReference>
<dbReference type="InterPro" id="IPR036615">
    <property type="entry name" value="Mur_ligase_C_dom_sf"/>
</dbReference>
<keyword evidence="8 12" id="KW-0133">Cell shape</keyword>
<dbReference type="InterPro" id="IPR058741">
    <property type="entry name" value="MurL_C"/>
</dbReference>
<dbReference type="GO" id="GO:0005737">
    <property type="term" value="C:cytoplasm"/>
    <property type="evidence" value="ECO:0007669"/>
    <property type="project" value="UniProtKB-SubCell"/>
</dbReference>
<organism evidence="16 17">
    <name type="scientific">Mageeibacillus indolicus</name>
    <dbReference type="NCBI Taxonomy" id="884684"/>
    <lineage>
        <taxon>Bacteria</taxon>
        <taxon>Bacillati</taxon>
        <taxon>Bacillota</taxon>
        <taxon>Clostridia</taxon>
        <taxon>Eubacteriales</taxon>
        <taxon>Oscillospiraceae</taxon>
        <taxon>Mageeibacillus</taxon>
    </lineage>
</organism>
<dbReference type="Pfam" id="PF26299">
    <property type="entry name" value="MurL_N"/>
    <property type="match status" value="1"/>
</dbReference>
<dbReference type="EMBL" id="NBZD01000001">
    <property type="protein sequence ID" value="PNH19915.1"/>
    <property type="molecule type" value="Genomic_DNA"/>
</dbReference>
<evidence type="ECO:0000256" key="9">
    <source>
        <dbReference type="ARBA" id="ARBA00022984"/>
    </source>
</evidence>
<feature type="domain" description="MurL C-terminal" evidence="14">
    <location>
        <begin position="327"/>
        <end position="415"/>
    </location>
</feature>
<reference evidence="17" key="1">
    <citation type="submission" date="2017-04" db="EMBL/GenBank/DDBJ databases">
        <authorList>
            <person name="Bumgarner R.E."/>
            <person name="Fredricks D.N."/>
            <person name="Srinivasan S."/>
        </authorList>
    </citation>
    <scope>NUCLEOTIDE SEQUENCE [LARGE SCALE GENOMIC DNA]</scope>
    <source>
        <strain evidence="17">KA00405</strain>
    </source>
</reference>
<accession>A0A2J8B563</accession>
<dbReference type="PANTHER" id="PTHR43692">
    <property type="entry name" value="UDP-N-ACETYLMURAMOYLALANINE--D-GLUTAMATE LIGASE"/>
    <property type="match status" value="1"/>
</dbReference>
<evidence type="ECO:0000256" key="2">
    <source>
        <dbReference type="ARBA" id="ARBA00004752"/>
    </source>
</evidence>
<dbReference type="GO" id="GO:0009252">
    <property type="term" value="P:peptidoglycan biosynthetic process"/>
    <property type="evidence" value="ECO:0007669"/>
    <property type="project" value="UniProtKB-UniRule"/>
</dbReference>
<dbReference type="RefSeq" id="WP_102892371.1">
    <property type="nucleotide sequence ID" value="NZ_NBZD01000001.1"/>
</dbReference>
<dbReference type="SUPFAM" id="SSF53623">
    <property type="entry name" value="MurD-like peptide ligases, catalytic domain"/>
    <property type="match status" value="1"/>
</dbReference>
<dbReference type="GO" id="GO:0008764">
    <property type="term" value="F:UDP-N-acetylmuramoylalanine-D-glutamate ligase activity"/>
    <property type="evidence" value="ECO:0007669"/>
    <property type="project" value="InterPro"/>
</dbReference>
<dbReference type="SUPFAM" id="SSF53244">
    <property type="entry name" value="MurD-like peptide ligases, peptide-binding domain"/>
    <property type="match status" value="1"/>
</dbReference>
<keyword evidence="11 12" id="KW-0961">Cell wall biogenesis/degradation</keyword>
<comment type="catalytic activity">
    <reaction evidence="12">
        <text>UDP-N-acetyl-alpha-D-muramoyl-L-alanyl-L-glutamate + ATP + H2O = UDP-N-acetyl-alpha-D-muramoyl-L-alanyl-D-glutamate + AMP + diphosphate + H(+)</text>
        <dbReference type="Rhea" id="RHEA:58812"/>
        <dbReference type="ChEBI" id="CHEBI:15377"/>
        <dbReference type="ChEBI" id="CHEBI:15378"/>
        <dbReference type="ChEBI" id="CHEBI:30616"/>
        <dbReference type="ChEBI" id="CHEBI:33019"/>
        <dbReference type="ChEBI" id="CHEBI:83900"/>
        <dbReference type="ChEBI" id="CHEBI:142725"/>
        <dbReference type="ChEBI" id="CHEBI:456215"/>
        <dbReference type="EC" id="5.1.1.23"/>
    </reaction>
</comment>
<comment type="pathway">
    <text evidence="2 12">Cell wall biogenesis; peptidoglycan biosynthesis.</text>
</comment>
<keyword evidence="12" id="KW-0413">Isomerase</keyword>
<dbReference type="InterPro" id="IPR043689">
    <property type="entry name" value="MurL"/>
</dbReference>
<evidence type="ECO:0000256" key="1">
    <source>
        <dbReference type="ARBA" id="ARBA00004496"/>
    </source>
</evidence>
<keyword evidence="7" id="KW-0067">ATP-binding</keyword>
<evidence type="ECO:0000256" key="5">
    <source>
        <dbReference type="ARBA" id="ARBA00022618"/>
    </source>
</evidence>
<dbReference type="InterPro" id="IPR018109">
    <property type="entry name" value="Folylpolyglutamate_synth_CS"/>
</dbReference>
<dbReference type="GO" id="GO:0004326">
    <property type="term" value="F:tetrahydrofolylpolyglutamate synthase activity"/>
    <property type="evidence" value="ECO:0007669"/>
    <property type="project" value="InterPro"/>
</dbReference>
<dbReference type="GO" id="GO:0016855">
    <property type="term" value="F:racemase and epimerase activity, acting on amino acids and derivatives"/>
    <property type="evidence" value="ECO:0007669"/>
    <property type="project" value="UniProtKB-UniRule"/>
</dbReference>
<dbReference type="GO" id="GO:0051301">
    <property type="term" value="P:cell division"/>
    <property type="evidence" value="ECO:0007669"/>
    <property type="project" value="UniProtKB-KW"/>
</dbReference>
<feature type="domain" description="MurL N-terminal" evidence="15">
    <location>
        <begin position="10"/>
        <end position="305"/>
    </location>
</feature>
<dbReference type="GO" id="GO:0005524">
    <property type="term" value="F:ATP binding"/>
    <property type="evidence" value="ECO:0007669"/>
    <property type="project" value="UniProtKB-KW"/>
</dbReference>
<dbReference type="InterPro" id="IPR058740">
    <property type="entry name" value="MurL_N"/>
</dbReference>
<comment type="similarity">
    <text evidence="12">Belongs to the MurL family.</text>
</comment>
<gene>
    <name evidence="12" type="primary">murL</name>
    <name evidence="16" type="ORF">B7R76_03320</name>
</gene>
<dbReference type="Gene3D" id="3.40.1190.10">
    <property type="entry name" value="Mur-like, catalytic domain"/>
    <property type="match status" value="1"/>
</dbReference>
<dbReference type="Gene3D" id="3.90.190.20">
    <property type="entry name" value="Mur ligase, C-terminal domain"/>
    <property type="match status" value="1"/>
</dbReference>
<keyword evidence="6" id="KW-0547">Nucleotide-binding</keyword>
<dbReference type="InterPro" id="IPR013221">
    <property type="entry name" value="Mur_ligase_cen"/>
</dbReference>
<evidence type="ECO:0000256" key="4">
    <source>
        <dbReference type="ARBA" id="ARBA00022598"/>
    </source>
</evidence>
<evidence type="ECO:0000256" key="6">
    <source>
        <dbReference type="ARBA" id="ARBA00022741"/>
    </source>
</evidence>
<keyword evidence="5 12" id="KW-0132">Cell division</keyword>
<proteinExistence type="inferred from homology"/>
<dbReference type="HAMAP" id="MF_02209">
    <property type="entry name" value="MurL"/>
    <property type="match status" value="1"/>
</dbReference>
<dbReference type="PANTHER" id="PTHR43692:SF1">
    <property type="entry name" value="UDP-N-ACETYLMURAMOYLALANINE--D-GLUTAMATE LIGASE"/>
    <property type="match status" value="1"/>
</dbReference>
<evidence type="ECO:0000256" key="7">
    <source>
        <dbReference type="ARBA" id="ARBA00022840"/>
    </source>
</evidence>
<evidence type="ECO:0000313" key="16">
    <source>
        <dbReference type="EMBL" id="PNH19915.1"/>
    </source>
</evidence>
<comment type="subcellular location">
    <subcellularLocation>
        <location evidence="1">Cytoplasm</location>
    </subcellularLocation>
</comment>
<evidence type="ECO:0000259" key="13">
    <source>
        <dbReference type="Pfam" id="PF08245"/>
    </source>
</evidence>
<name>A0A2J8B563_9FIRM</name>
<dbReference type="PROSITE" id="PS01011">
    <property type="entry name" value="FOLYLPOLYGLU_SYNT_1"/>
    <property type="match status" value="1"/>
</dbReference>
<dbReference type="EC" id="5.1.1.23" evidence="12"/>
<evidence type="ECO:0000259" key="14">
    <source>
        <dbReference type="Pfam" id="PF26298"/>
    </source>
</evidence>
<dbReference type="AlphaFoldDB" id="A0A2J8B563"/>
<sequence length="1019" mass="112831">MKAKTWSDLRDRYPRFIYESYELASGDDGLTITFKFSVPGLAEFTPRCVIPVAPERIKNKDAQMLHRLAFLLGMVELISYWKIACPPEVVVQAGKLNEAEVEFWRKLYFGGLGEFFYRNNCPADYDNFMYLHSVEVRENLPFFWTLSTYEAMNKLEEKNVREVLVPVGGGKDSAVSLAFLKAAGYRCHALAINANAAVLGTIEVAGLTEKTLISRQLDEKMLRLNEEGFLNGHTPFSAIVAFESLLAAYLYDIRDIALSNERSANEASIIGTKINHQYSKSGEFEREFQGYIEQQIGLPQRYFSLLRPLSEIAIAKHFAALAEFHPVFHSCNRGSKKGVWCGKCAKCLFVAIVLAPFIGAARVAELWGTDILNDEELLPELDELLGNTGCKPFECVGTIDEVKLALKLLAEQGDKSLAVRHFLGRTNGACDHSVYASSSYNNLLYTYIHDPELPVEYMKVLPVTYQIDRGTANKKIKTIVWENQPGEVTGTAANVSPVANRKSVAAGIDFRAPGHLVLGFGREGRAMLDFFIRVCPPDFAGRIGIANLTPLSEADMKYLQNLPFKVEVYVGKDYLSALAKYDICYKSPGISFKELTDSCLPTAKLPDYPNCRITCQADLFIRAFAAKIIGVTGTKGKSTTTSLIHSMLCRRGRAWLLGNIGRAPFTAIDEIASADDIALELSCHQLQYTSHSPHIAVLTNIYSEHLDHYRDYEEYIQAKFNILRYQKVSDWSILNGEQLDEMHKYLPQLPAKVILVLPNDVGAASNGEELNRELSARIDAYRKKCPGWNITALAFYDKPAKTAVRYMFLPSPEAGLNKFTVNLTGIIQALSGPAHACDLAMAITAVLITGLAVTEIKKGISDFAGLPHRCEAVKCSSKIKFFNDSISTIPETCILAMQTLEKVDALIIGGLDRGIDYSGLEKSILNSKLKLLLCLPDTGWQIADRLLAEAASLGIKLPKMVKVKTVPEAVRLAATELQAGDVCLFSPAAASYNTFKDFAERGDVFKQAVRLNADSANVK</sequence>
<keyword evidence="10 12" id="KW-0131">Cell cycle</keyword>
<dbReference type="Gene3D" id="3.40.50.620">
    <property type="entry name" value="HUPs"/>
    <property type="match status" value="1"/>
</dbReference>
<evidence type="ECO:0000256" key="8">
    <source>
        <dbReference type="ARBA" id="ARBA00022960"/>
    </source>
</evidence>
<dbReference type="Proteomes" id="UP000236394">
    <property type="component" value="Unassembled WGS sequence"/>
</dbReference>
<comment type="caution">
    <text evidence="16">The sequence shown here is derived from an EMBL/GenBank/DDBJ whole genome shotgun (WGS) entry which is preliminary data.</text>
</comment>
<keyword evidence="9 12" id="KW-0573">Peptidoglycan synthesis</keyword>
<dbReference type="InterPro" id="IPR014729">
    <property type="entry name" value="Rossmann-like_a/b/a_fold"/>
</dbReference>
<evidence type="ECO:0000259" key="15">
    <source>
        <dbReference type="Pfam" id="PF26299"/>
    </source>
</evidence>
<feature type="domain" description="Mur ligase central" evidence="13">
    <location>
        <begin position="631"/>
        <end position="753"/>
    </location>
</feature>
<keyword evidence="3" id="KW-0963">Cytoplasm</keyword>
<dbReference type="NCBIfam" id="TIGR01087">
    <property type="entry name" value="murD"/>
    <property type="match status" value="1"/>
</dbReference>
<evidence type="ECO:0000256" key="12">
    <source>
        <dbReference type="HAMAP-Rule" id="MF_02209"/>
    </source>
</evidence>
<evidence type="ECO:0000256" key="3">
    <source>
        <dbReference type="ARBA" id="ARBA00022490"/>
    </source>
</evidence>
<evidence type="ECO:0000313" key="17">
    <source>
        <dbReference type="Proteomes" id="UP000236394"/>
    </source>
</evidence>
<dbReference type="InterPro" id="IPR036565">
    <property type="entry name" value="Mur-like_cat_sf"/>
</dbReference>
<protein>
    <recommendedName>
        <fullName evidence="12">UDP-N-acetyl-alpha-D-muramoyl-L-alanyl-L-glutamate epimerase</fullName>
        <ecNumber evidence="12">5.1.1.23</ecNumber>
    </recommendedName>
    <alternativeName>
        <fullName evidence="12">UDP-MurNAc-L-Ala-L-Glu epimerase</fullName>
    </alternativeName>
</protein>
<evidence type="ECO:0000256" key="10">
    <source>
        <dbReference type="ARBA" id="ARBA00023306"/>
    </source>
</evidence>
<evidence type="ECO:0000256" key="11">
    <source>
        <dbReference type="ARBA" id="ARBA00023316"/>
    </source>
</evidence>